<dbReference type="InterPro" id="IPR010385">
    <property type="entry name" value="DUF982"/>
</dbReference>
<organism evidence="1 2">
    <name type="scientific">Ensifer canadensis</name>
    <dbReference type="NCBI Taxonomy" id="555315"/>
    <lineage>
        <taxon>Bacteria</taxon>
        <taxon>Pseudomonadati</taxon>
        <taxon>Pseudomonadota</taxon>
        <taxon>Alphaproteobacteria</taxon>
        <taxon>Hyphomicrobiales</taxon>
        <taxon>Rhizobiaceae</taxon>
        <taxon>Sinorhizobium/Ensifer group</taxon>
        <taxon>Ensifer</taxon>
    </lineage>
</organism>
<comment type="caution">
    <text evidence="1">The sequence shown here is derived from an EMBL/GenBank/DDBJ whole genome shotgun (WGS) entry which is preliminary data.</text>
</comment>
<dbReference type="Pfam" id="PF06169">
    <property type="entry name" value="DUF982"/>
    <property type="match status" value="1"/>
</dbReference>
<dbReference type="RefSeq" id="WP_107028006.1">
    <property type="nucleotide sequence ID" value="NZ_CP083373.1"/>
</dbReference>
<evidence type="ECO:0000313" key="1">
    <source>
        <dbReference type="EMBL" id="MBM3094676.1"/>
    </source>
</evidence>
<dbReference type="EMBL" id="WXFA01000030">
    <property type="protein sequence ID" value="MBM3094676.1"/>
    <property type="molecule type" value="Genomic_DNA"/>
</dbReference>
<evidence type="ECO:0000313" key="2">
    <source>
        <dbReference type="Proteomes" id="UP000744980"/>
    </source>
</evidence>
<keyword evidence="2" id="KW-1185">Reference proteome</keyword>
<accession>A0AAW4FTK1</accession>
<sequence length="100" mass="11032">MQTKMFDRPVYLSERKDLVIEIANLADAIDFLEEWSEGDQDLIHDATLKTCYLAHDGLKPISVARDTLCAFAKKKGILVEAPAVLPWMLKGTSGGGRVSP</sequence>
<name>A0AAW4FTK1_9HYPH</name>
<protein>
    <submittedName>
        <fullName evidence="1">DUF982 domain-containing protein</fullName>
    </submittedName>
</protein>
<reference evidence="1 2" key="1">
    <citation type="submission" date="2020-01" db="EMBL/GenBank/DDBJ databases">
        <title>Draft genome assembly of Ensifer adhaerens T173.</title>
        <authorList>
            <person name="Craig J.E."/>
            <person name="Stinchcombe J.R."/>
        </authorList>
    </citation>
    <scope>NUCLEOTIDE SEQUENCE [LARGE SCALE GENOMIC DNA]</scope>
    <source>
        <strain evidence="1 2">T173</strain>
    </source>
</reference>
<proteinExistence type="predicted"/>
<gene>
    <name evidence="1" type="ORF">GFB56_28450</name>
</gene>
<dbReference type="AlphaFoldDB" id="A0AAW4FTK1"/>
<dbReference type="Gene3D" id="6.10.250.730">
    <property type="match status" value="1"/>
</dbReference>
<dbReference type="Proteomes" id="UP000744980">
    <property type="component" value="Unassembled WGS sequence"/>
</dbReference>